<evidence type="ECO:0000313" key="3">
    <source>
        <dbReference type="Proteomes" id="UP001055804"/>
    </source>
</evidence>
<accession>A0A9J6PMB6</accession>
<protein>
    <submittedName>
        <fullName evidence="2">Uncharacterized protein</fullName>
    </submittedName>
</protein>
<evidence type="ECO:0000313" key="2">
    <source>
        <dbReference type="EMBL" id="MCP1337815.1"/>
    </source>
</evidence>
<sequence>MSTAVFTVLVIVALCSAVVALSFLAEWETRTAGRVAVAPKLLLGLFGGVVGLFYLDGAMVSSRGADTVRLLFRLPDDVALGRIYGGSKEPVCYRRAVSYRTTVEFTPDQFARYVALVDDRSVWRPVNPPHYLADRSHLQFSDDALAWQELPEPGWSGRQQLVWNIAGTGVRRGVALCQSIDRVDRQAPAEAVTSIFSVTPCNARARPRIPPGGGRVAAALDFDKQKLTIDITFDSKPDYCNNRISNWLGAALGLDTK</sequence>
<keyword evidence="1" id="KW-1133">Transmembrane helix</keyword>
<dbReference type="AlphaFoldDB" id="A0A9J6PMB6"/>
<name>A0A9J6PMB6_9PROT</name>
<keyword evidence="3" id="KW-1185">Reference proteome</keyword>
<organism evidence="2 3">
    <name type="scientific">Futiania mangrovi</name>
    <dbReference type="NCBI Taxonomy" id="2959716"/>
    <lineage>
        <taxon>Bacteria</taxon>
        <taxon>Pseudomonadati</taxon>
        <taxon>Pseudomonadota</taxon>
        <taxon>Alphaproteobacteria</taxon>
        <taxon>Futianiales</taxon>
        <taxon>Futianiaceae</taxon>
        <taxon>Futiania</taxon>
    </lineage>
</organism>
<dbReference type="EMBL" id="JAMZFT010000004">
    <property type="protein sequence ID" value="MCP1337815.1"/>
    <property type="molecule type" value="Genomic_DNA"/>
</dbReference>
<comment type="caution">
    <text evidence="2">The sequence shown here is derived from an EMBL/GenBank/DDBJ whole genome shotgun (WGS) entry which is preliminary data.</text>
</comment>
<dbReference type="Proteomes" id="UP001055804">
    <property type="component" value="Unassembled WGS sequence"/>
</dbReference>
<evidence type="ECO:0000256" key="1">
    <source>
        <dbReference type="SAM" id="Phobius"/>
    </source>
</evidence>
<dbReference type="RefSeq" id="WP_269333777.1">
    <property type="nucleotide sequence ID" value="NZ_JAMZFT010000004.1"/>
</dbReference>
<feature type="transmembrane region" description="Helical" evidence="1">
    <location>
        <begin position="36"/>
        <end position="55"/>
    </location>
</feature>
<reference evidence="2" key="1">
    <citation type="submission" date="2022-06" db="EMBL/GenBank/DDBJ databases">
        <title>Isolation and Genomics of Futiania mangrovii gen. nov., sp. nov., a Rare and Metabolically-versatile member in the Class Alphaproteobacteria.</title>
        <authorList>
            <person name="Liu L."/>
            <person name="Huang W.-C."/>
            <person name="Pan J."/>
            <person name="Li J."/>
            <person name="Huang Y."/>
            <person name="Du H."/>
            <person name="Liu Y."/>
            <person name="Li M."/>
        </authorList>
    </citation>
    <scope>NUCLEOTIDE SEQUENCE</scope>
    <source>
        <strain evidence="2">FT118</strain>
    </source>
</reference>
<gene>
    <name evidence="2" type="ORF">NJQ99_15445</name>
</gene>
<proteinExistence type="predicted"/>
<keyword evidence="1" id="KW-0812">Transmembrane</keyword>
<keyword evidence="1" id="KW-0472">Membrane</keyword>